<dbReference type="EMBL" id="MU006714">
    <property type="protein sequence ID" value="KAF2628123.1"/>
    <property type="molecule type" value="Genomic_DNA"/>
</dbReference>
<dbReference type="Proteomes" id="UP000799754">
    <property type="component" value="Unassembled WGS sequence"/>
</dbReference>
<evidence type="ECO:0000313" key="2">
    <source>
        <dbReference type="Proteomes" id="UP000799754"/>
    </source>
</evidence>
<keyword evidence="2" id="KW-1185">Reference proteome</keyword>
<reference evidence="1" key="1">
    <citation type="journal article" date="2020" name="Stud. Mycol.">
        <title>101 Dothideomycetes genomes: a test case for predicting lifestyles and emergence of pathogens.</title>
        <authorList>
            <person name="Haridas S."/>
            <person name="Albert R."/>
            <person name="Binder M."/>
            <person name="Bloem J."/>
            <person name="Labutti K."/>
            <person name="Salamov A."/>
            <person name="Andreopoulos B."/>
            <person name="Baker S."/>
            <person name="Barry K."/>
            <person name="Bills G."/>
            <person name="Bluhm B."/>
            <person name="Cannon C."/>
            <person name="Castanera R."/>
            <person name="Culley D."/>
            <person name="Daum C."/>
            <person name="Ezra D."/>
            <person name="Gonzalez J."/>
            <person name="Henrissat B."/>
            <person name="Kuo A."/>
            <person name="Liang C."/>
            <person name="Lipzen A."/>
            <person name="Lutzoni F."/>
            <person name="Magnuson J."/>
            <person name="Mondo S."/>
            <person name="Nolan M."/>
            <person name="Ohm R."/>
            <person name="Pangilinan J."/>
            <person name="Park H.-J."/>
            <person name="Ramirez L."/>
            <person name="Alfaro M."/>
            <person name="Sun H."/>
            <person name="Tritt A."/>
            <person name="Yoshinaga Y."/>
            <person name="Zwiers L.-H."/>
            <person name="Turgeon B."/>
            <person name="Goodwin S."/>
            <person name="Spatafora J."/>
            <person name="Crous P."/>
            <person name="Grigoriev I."/>
        </authorList>
    </citation>
    <scope>NUCLEOTIDE SEQUENCE</scope>
    <source>
        <strain evidence="1">CBS 525.71</strain>
    </source>
</reference>
<organism evidence="1 2">
    <name type="scientific">Macroventuria anomochaeta</name>
    <dbReference type="NCBI Taxonomy" id="301207"/>
    <lineage>
        <taxon>Eukaryota</taxon>
        <taxon>Fungi</taxon>
        <taxon>Dikarya</taxon>
        <taxon>Ascomycota</taxon>
        <taxon>Pezizomycotina</taxon>
        <taxon>Dothideomycetes</taxon>
        <taxon>Pleosporomycetidae</taxon>
        <taxon>Pleosporales</taxon>
        <taxon>Pleosporineae</taxon>
        <taxon>Didymellaceae</taxon>
        <taxon>Macroventuria</taxon>
    </lineage>
</organism>
<name>A0ACB6S2F7_9PLEO</name>
<comment type="caution">
    <text evidence="1">The sequence shown here is derived from an EMBL/GenBank/DDBJ whole genome shotgun (WGS) entry which is preliminary data.</text>
</comment>
<evidence type="ECO:0000313" key="1">
    <source>
        <dbReference type="EMBL" id="KAF2628123.1"/>
    </source>
</evidence>
<gene>
    <name evidence="1" type="ORF">BU25DRAFT_410240</name>
</gene>
<accession>A0ACB6S2F7</accession>
<protein>
    <submittedName>
        <fullName evidence="1">Uncharacterized protein</fullName>
    </submittedName>
</protein>
<sequence>MLRNKTVFIAWVPVGTTLKLCMMYVSTKEQLRRALDIGPSIHANSLDEIEWGAVLREASGGKA</sequence>
<proteinExistence type="predicted"/>